<gene>
    <name evidence="2" type="ORF">SAMN05216464_111163</name>
</gene>
<sequence>MNVRLFKNKLKAIVALFTVLLIAGAAFAFTDAIKHPILKVINKKPTTNYRWFQISGNRTPAQSVASANAAYISTGTTAPTGTGCSGSTYQCVSGFDSTQVNASNHLIGSQTPQVVAYTKN</sequence>
<feature type="signal peptide" evidence="1">
    <location>
        <begin position="1"/>
        <end position="28"/>
    </location>
</feature>
<reference evidence="2 3" key="1">
    <citation type="submission" date="2016-10" db="EMBL/GenBank/DDBJ databases">
        <authorList>
            <person name="de Groot N.N."/>
        </authorList>
    </citation>
    <scope>NUCLEOTIDE SEQUENCE [LARGE SCALE GENOMIC DNA]</scope>
    <source>
        <strain evidence="2 3">47C3B</strain>
    </source>
</reference>
<name>A0A1G7HCJ0_9SPHI</name>
<evidence type="ECO:0000313" key="3">
    <source>
        <dbReference type="Proteomes" id="UP000199072"/>
    </source>
</evidence>
<dbReference type="EMBL" id="FNAI01000011">
    <property type="protein sequence ID" value="SDE98023.1"/>
    <property type="molecule type" value="Genomic_DNA"/>
</dbReference>
<evidence type="ECO:0000313" key="2">
    <source>
        <dbReference type="EMBL" id="SDE98023.1"/>
    </source>
</evidence>
<keyword evidence="1" id="KW-0732">Signal</keyword>
<proteinExistence type="predicted"/>
<dbReference type="AlphaFoldDB" id="A0A1G7HCJ0"/>
<protein>
    <submittedName>
        <fullName evidence="2">Uncharacterized protein</fullName>
    </submittedName>
</protein>
<evidence type="ECO:0000256" key="1">
    <source>
        <dbReference type="SAM" id="SignalP"/>
    </source>
</evidence>
<dbReference type="Proteomes" id="UP000199072">
    <property type="component" value="Unassembled WGS sequence"/>
</dbReference>
<accession>A0A1G7HCJ0</accession>
<keyword evidence="3" id="KW-1185">Reference proteome</keyword>
<feature type="chain" id="PRO_5011775416" evidence="1">
    <location>
        <begin position="29"/>
        <end position="120"/>
    </location>
</feature>
<organism evidence="2 3">
    <name type="scientific">Mucilaginibacter pineti</name>
    <dbReference type="NCBI Taxonomy" id="1391627"/>
    <lineage>
        <taxon>Bacteria</taxon>
        <taxon>Pseudomonadati</taxon>
        <taxon>Bacteroidota</taxon>
        <taxon>Sphingobacteriia</taxon>
        <taxon>Sphingobacteriales</taxon>
        <taxon>Sphingobacteriaceae</taxon>
        <taxon>Mucilaginibacter</taxon>
    </lineage>
</organism>